<protein>
    <submittedName>
        <fullName evidence="2">Uncharacterized protein</fullName>
    </submittedName>
</protein>
<reference evidence="2 3" key="1">
    <citation type="journal article" date="2019" name="Commun. Biol.">
        <title>The bagworm genome reveals a unique fibroin gene that provides high tensile strength.</title>
        <authorList>
            <person name="Kono N."/>
            <person name="Nakamura H."/>
            <person name="Ohtoshi R."/>
            <person name="Tomita M."/>
            <person name="Numata K."/>
            <person name="Arakawa K."/>
        </authorList>
    </citation>
    <scope>NUCLEOTIDE SEQUENCE [LARGE SCALE GENOMIC DNA]</scope>
</reference>
<proteinExistence type="predicted"/>
<dbReference type="EMBL" id="BGZK01001354">
    <property type="protein sequence ID" value="GBP77922.1"/>
    <property type="molecule type" value="Genomic_DNA"/>
</dbReference>
<evidence type="ECO:0000313" key="3">
    <source>
        <dbReference type="Proteomes" id="UP000299102"/>
    </source>
</evidence>
<name>A0A4C1YST1_EUMVA</name>
<sequence length="185" mass="20342">MKSFTPSVLNRNNVVGHIPTVGRLRSDATEATSRQNSKAANDLFRMYSYQDDRSTRQYLAPRPRGGRGAPSKYLFAINMQWWVGGGVGGPTYRSNGADTCKGPWQCTRPPPAALSLPPRPHTKILKKKMSDGTSNGLAPTFNSLNPTRPELGDGRFNVNPVSRSSEARPISATKKRKTKEIVKSQ</sequence>
<evidence type="ECO:0000313" key="2">
    <source>
        <dbReference type="EMBL" id="GBP77922.1"/>
    </source>
</evidence>
<gene>
    <name evidence="2" type="ORF">EVAR_26532_1</name>
</gene>
<keyword evidence="3" id="KW-1185">Reference proteome</keyword>
<feature type="compositionally biased region" description="Polar residues" evidence="1">
    <location>
        <begin position="131"/>
        <end position="146"/>
    </location>
</feature>
<dbReference type="AlphaFoldDB" id="A0A4C1YST1"/>
<accession>A0A4C1YST1</accession>
<organism evidence="2 3">
    <name type="scientific">Eumeta variegata</name>
    <name type="common">Bagworm moth</name>
    <name type="synonym">Eumeta japonica</name>
    <dbReference type="NCBI Taxonomy" id="151549"/>
    <lineage>
        <taxon>Eukaryota</taxon>
        <taxon>Metazoa</taxon>
        <taxon>Ecdysozoa</taxon>
        <taxon>Arthropoda</taxon>
        <taxon>Hexapoda</taxon>
        <taxon>Insecta</taxon>
        <taxon>Pterygota</taxon>
        <taxon>Neoptera</taxon>
        <taxon>Endopterygota</taxon>
        <taxon>Lepidoptera</taxon>
        <taxon>Glossata</taxon>
        <taxon>Ditrysia</taxon>
        <taxon>Tineoidea</taxon>
        <taxon>Psychidae</taxon>
        <taxon>Oiketicinae</taxon>
        <taxon>Eumeta</taxon>
    </lineage>
</organism>
<comment type="caution">
    <text evidence="2">The sequence shown here is derived from an EMBL/GenBank/DDBJ whole genome shotgun (WGS) entry which is preliminary data.</text>
</comment>
<evidence type="ECO:0000256" key="1">
    <source>
        <dbReference type="SAM" id="MobiDB-lite"/>
    </source>
</evidence>
<feature type="region of interest" description="Disordered" evidence="1">
    <location>
        <begin position="129"/>
        <end position="185"/>
    </location>
</feature>
<dbReference type="Proteomes" id="UP000299102">
    <property type="component" value="Unassembled WGS sequence"/>
</dbReference>